<evidence type="ECO:0000313" key="5">
    <source>
        <dbReference type="EMBL" id="KEZ87030.1"/>
    </source>
</evidence>
<accession>A0A084JDJ6</accession>
<evidence type="ECO:0000313" key="6">
    <source>
        <dbReference type="Proteomes" id="UP000028542"/>
    </source>
</evidence>
<reference evidence="5 6" key="1">
    <citation type="submission" date="2014-07" db="EMBL/GenBank/DDBJ databases">
        <title>Draft genome of Clostridium sulfidigenes 113A isolated from sediments associated with methane hydrate from Krishna Godavari basin.</title>
        <authorList>
            <person name="Honkalas V.S."/>
            <person name="Dabir A.P."/>
            <person name="Arora P."/>
            <person name="Dhakephalkar P.K."/>
        </authorList>
    </citation>
    <scope>NUCLEOTIDE SEQUENCE [LARGE SCALE GENOMIC DNA]</scope>
    <source>
        <strain evidence="5 6">113A</strain>
    </source>
</reference>
<dbReference type="EMBL" id="JPMD01000015">
    <property type="protein sequence ID" value="KEZ87030.1"/>
    <property type="molecule type" value="Genomic_DNA"/>
</dbReference>
<organism evidence="5 6">
    <name type="scientific">Clostridium sulfidigenes</name>
    <dbReference type="NCBI Taxonomy" id="318464"/>
    <lineage>
        <taxon>Bacteria</taxon>
        <taxon>Bacillati</taxon>
        <taxon>Bacillota</taxon>
        <taxon>Clostridia</taxon>
        <taxon>Eubacteriales</taxon>
        <taxon>Clostridiaceae</taxon>
        <taxon>Clostridium</taxon>
    </lineage>
</organism>
<evidence type="ECO:0000256" key="1">
    <source>
        <dbReference type="ARBA" id="ARBA00006534"/>
    </source>
</evidence>
<dbReference type="SUPFAM" id="SSF52317">
    <property type="entry name" value="Class I glutamine amidotransferase-like"/>
    <property type="match status" value="1"/>
</dbReference>
<dbReference type="GO" id="GO:0008236">
    <property type="term" value="F:serine-type peptidase activity"/>
    <property type="evidence" value="ECO:0007669"/>
    <property type="project" value="UniProtKB-KW"/>
</dbReference>
<name>A0A084JDJ6_9CLOT</name>
<dbReference type="Proteomes" id="UP000028542">
    <property type="component" value="Unassembled WGS sequence"/>
</dbReference>
<gene>
    <name evidence="5" type="ORF">IO99_07205</name>
</gene>
<dbReference type="eggNOG" id="COG3340">
    <property type="taxonomic scope" value="Bacteria"/>
</dbReference>
<dbReference type="InterPro" id="IPR029062">
    <property type="entry name" value="Class_I_gatase-like"/>
</dbReference>
<protein>
    <submittedName>
        <fullName evidence="5">Peptidase S51</fullName>
    </submittedName>
</protein>
<evidence type="ECO:0000256" key="2">
    <source>
        <dbReference type="ARBA" id="ARBA00022670"/>
    </source>
</evidence>
<comment type="caution">
    <text evidence="5">The sequence shown here is derived from an EMBL/GenBank/DDBJ whole genome shotgun (WGS) entry which is preliminary data.</text>
</comment>
<comment type="similarity">
    <text evidence="1">Belongs to the peptidase S51 family.</text>
</comment>
<proteinExistence type="inferred from homology"/>
<dbReference type="InterPro" id="IPR005320">
    <property type="entry name" value="Peptidase_S51"/>
</dbReference>
<dbReference type="Pfam" id="PF03575">
    <property type="entry name" value="Peptidase_S51"/>
    <property type="match status" value="1"/>
</dbReference>
<dbReference type="GO" id="GO:0006508">
    <property type="term" value="P:proteolysis"/>
    <property type="evidence" value="ECO:0007669"/>
    <property type="project" value="UniProtKB-KW"/>
</dbReference>
<keyword evidence="4" id="KW-0720">Serine protease</keyword>
<keyword evidence="2" id="KW-0645">Protease</keyword>
<dbReference type="RefSeq" id="WP_035131718.1">
    <property type="nucleotide sequence ID" value="NZ_JPMD01000015.1"/>
</dbReference>
<evidence type="ECO:0000256" key="3">
    <source>
        <dbReference type="ARBA" id="ARBA00022801"/>
    </source>
</evidence>
<keyword evidence="6" id="KW-1185">Reference proteome</keyword>
<keyword evidence="3" id="KW-0378">Hydrolase</keyword>
<evidence type="ECO:0000256" key="4">
    <source>
        <dbReference type="ARBA" id="ARBA00022825"/>
    </source>
</evidence>
<dbReference type="STRING" id="318464.IO99_07205"/>
<dbReference type="AlphaFoldDB" id="A0A084JDJ6"/>
<sequence>MVNILFSLYNFHEKWAKNTMEKYIKCNDKVLVIPFSFGENISNDMEWQSAYSKYKGKYYNTIVLPFLSYGIREENIDWINYFKDTEENAKKKVRNGDIIFFTGGLPDKMMYRLKEFDLINEIESFLGVIIGISAGAMIQIADYHITPDKDYDTFSYNRGLNLIRDFDIEVHYEETDIEKNYINKVLNERADTVYAIKDTGGIIVDNSAITLLGDIQTFSRE</sequence>
<dbReference type="Gene3D" id="3.40.50.880">
    <property type="match status" value="1"/>
</dbReference>